<feature type="compositionally biased region" description="Basic and acidic residues" evidence="1">
    <location>
        <begin position="65"/>
        <end position="74"/>
    </location>
</feature>
<feature type="region of interest" description="Disordered" evidence="1">
    <location>
        <begin position="47"/>
        <end position="74"/>
    </location>
</feature>
<evidence type="ECO:0000256" key="1">
    <source>
        <dbReference type="SAM" id="MobiDB-lite"/>
    </source>
</evidence>
<evidence type="ECO:0000313" key="3">
    <source>
        <dbReference type="EMBL" id="TWO68735.1"/>
    </source>
</evidence>
<comment type="caution">
    <text evidence="3">The sequence shown here is derived from an EMBL/GenBank/DDBJ whole genome shotgun (WGS) entry which is preliminary data.</text>
</comment>
<feature type="chain" id="PRO_5021717741" evidence="2">
    <location>
        <begin position="40"/>
        <end position="187"/>
    </location>
</feature>
<dbReference type="Pfam" id="PF13211">
    <property type="entry name" value="DUF4019"/>
    <property type="match status" value="1"/>
</dbReference>
<name>A0A562ZK91_9BURK</name>
<dbReference type="EMBL" id="VOBQ01000018">
    <property type="protein sequence ID" value="TWO68735.1"/>
    <property type="molecule type" value="Genomic_DNA"/>
</dbReference>
<organism evidence="3 4">
    <name type="scientific">Caenimonas sedimenti</name>
    <dbReference type="NCBI Taxonomy" id="2596921"/>
    <lineage>
        <taxon>Bacteria</taxon>
        <taxon>Pseudomonadati</taxon>
        <taxon>Pseudomonadota</taxon>
        <taxon>Betaproteobacteria</taxon>
        <taxon>Burkholderiales</taxon>
        <taxon>Comamonadaceae</taxon>
        <taxon>Caenimonas</taxon>
    </lineage>
</organism>
<reference evidence="3 4" key="1">
    <citation type="submission" date="2019-07" db="EMBL/GenBank/DDBJ databases">
        <title>Caenimonas sedimenti sp. nov., isolated from activated sludge.</title>
        <authorList>
            <person name="Xu J."/>
        </authorList>
    </citation>
    <scope>NUCLEOTIDE SEQUENCE [LARGE SCALE GENOMIC DNA]</scope>
    <source>
        <strain evidence="3 4">HX-9-20</strain>
    </source>
</reference>
<keyword evidence="4" id="KW-1185">Reference proteome</keyword>
<dbReference type="InterPro" id="IPR025091">
    <property type="entry name" value="DUF4019"/>
</dbReference>
<feature type="compositionally biased region" description="Low complexity" evidence="1">
    <location>
        <begin position="47"/>
        <end position="64"/>
    </location>
</feature>
<evidence type="ECO:0000313" key="4">
    <source>
        <dbReference type="Proteomes" id="UP000318199"/>
    </source>
</evidence>
<keyword evidence="2" id="KW-0732">Signal</keyword>
<accession>A0A562ZK91</accession>
<dbReference type="PROSITE" id="PS51318">
    <property type="entry name" value="TAT"/>
    <property type="match status" value="1"/>
</dbReference>
<gene>
    <name evidence="3" type="ORF">FN976_22355</name>
</gene>
<evidence type="ECO:0000256" key="2">
    <source>
        <dbReference type="SAM" id="SignalP"/>
    </source>
</evidence>
<proteinExistence type="predicted"/>
<sequence>MAAVTPARLPQPWSFQPMQKRRFLFAAAATALVAGAVHAQLKPSPAIAPRASQPAAPAAPSAAADVKKDPDKEKAGQNAAHAWLLLLDRRDWGTAWDSSSAVFRQNVPLSSWMDNIPKARAPFGNLVEREPAEAIYKTTLPGRPNGDYVSVLFQSKFDKKPGVQETVTTVLEPDGRWRVTGYTYTEK</sequence>
<dbReference type="AlphaFoldDB" id="A0A562ZK91"/>
<protein>
    <submittedName>
        <fullName evidence="3">DUF4019 domain-containing protein</fullName>
    </submittedName>
</protein>
<dbReference type="Proteomes" id="UP000318199">
    <property type="component" value="Unassembled WGS sequence"/>
</dbReference>
<feature type="signal peptide" evidence="2">
    <location>
        <begin position="1"/>
        <end position="39"/>
    </location>
</feature>
<dbReference type="OrthoDB" id="8929305at2"/>
<dbReference type="InterPro" id="IPR006311">
    <property type="entry name" value="TAT_signal"/>
</dbReference>